<dbReference type="EMBL" id="AP022870">
    <property type="protein sequence ID" value="BCB75412.1"/>
    <property type="molecule type" value="Genomic_DNA"/>
</dbReference>
<feature type="transmembrane region" description="Helical" evidence="2">
    <location>
        <begin position="202"/>
        <end position="222"/>
    </location>
</feature>
<feature type="region of interest" description="Disordered" evidence="1">
    <location>
        <begin position="228"/>
        <end position="262"/>
    </location>
</feature>
<keyword evidence="2" id="KW-1133">Transmembrane helix</keyword>
<dbReference type="RefSeq" id="WP_173035212.1">
    <property type="nucleotide sequence ID" value="NZ_AP022870.1"/>
</dbReference>
<keyword evidence="2" id="KW-0812">Transmembrane</keyword>
<evidence type="ECO:0000256" key="1">
    <source>
        <dbReference type="SAM" id="MobiDB-lite"/>
    </source>
</evidence>
<feature type="compositionally biased region" description="Low complexity" evidence="1">
    <location>
        <begin position="238"/>
        <end position="252"/>
    </location>
</feature>
<proteinExistence type="predicted"/>
<accession>A0A6F8XNJ8</accession>
<feature type="transmembrane region" description="Helical" evidence="2">
    <location>
        <begin position="58"/>
        <end position="76"/>
    </location>
</feature>
<protein>
    <submittedName>
        <fullName evidence="3">Uncharacterized protein</fullName>
    </submittedName>
</protein>
<dbReference type="KEGG" id="pfla:Pflav_018220"/>
<feature type="transmembrane region" description="Helical" evidence="2">
    <location>
        <begin position="34"/>
        <end position="52"/>
    </location>
</feature>
<dbReference type="Proteomes" id="UP000502508">
    <property type="component" value="Chromosome"/>
</dbReference>
<reference evidence="3 4" key="2">
    <citation type="submission" date="2020-03" db="EMBL/GenBank/DDBJ databases">
        <authorList>
            <person name="Ichikawa N."/>
            <person name="Kimura A."/>
            <person name="Kitahashi Y."/>
            <person name="Uohara A."/>
        </authorList>
    </citation>
    <scope>NUCLEOTIDE SEQUENCE [LARGE SCALE GENOMIC DNA]</scope>
    <source>
        <strain evidence="3 4">NBRC 107702</strain>
    </source>
</reference>
<evidence type="ECO:0000313" key="4">
    <source>
        <dbReference type="Proteomes" id="UP000502508"/>
    </source>
</evidence>
<evidence type="ECO:0000256" key="2">
    <source>
        <dbReference type="SAM" id="Phobius"/>
    </source>
</evidence>
<reference evidence="3 4" key="1">
    <citation type="submission" date="2020-03" db="EMBL/GenBank/DDBJ databases">
        <title>Whole genome shotgun sequence of Phytohabitans flavus NBRC 107702.</title>
        <authorList>
            <person name="Komaki H."/>
            <person name="Tamura T."/>
        </authorList>
    </citation>
    <scope>NUCLEOTIDE SEQUENCE [LARGE SCALE GENOMIC DNA]</scope>
    <source>
        <strain evidence="3 4">NBRC 107702</strain>
    </source>
</reference>
<organism evidence="3 4">
    <name type="scientific">Phytohabitans flavus</name>
    <dbReference type="NCBI Taxonomy" id="1076124"/>
    <lineage>
        <taxon>Bacteria</taxon>
        <taxon>Bacillati</taxon>
        <taxon>Actinomycetota</taxon>
        <taxon>Actinomycetes</taxon>
        <taxon>Micromonosporales</taxon>
        <taxon>Micromonosporaceae</taxon>
    </lineage>
</organism>
<name>A0A6F8XNJ8_9ACTN</name>
<keyword evidence="2" id="KW-0472">Membrane</keyword>
<keyword evidence="4" id="KW-1185">Reference proteome</keyword>
<evidence type="ECO:0000313" key="3">
    <source>
        <dbReference type="EMBL" id="BCB75412.1"/>
    </source>
</evidence>
<sequence>MDGPPETVAAEAARHGLVARLVAAATRRTDPIRAGWLGAAVGAPLALLMFLLGMPVAGVLLVPAAIACGVGYALALPKGGRREAEAVDQPVTSVSVAQQIAAIRQGERLVVGPLAVTADSIERLADGVHLPWERVRSVRLVGDDRIIIGETGGQRGWFSGAVPDALGAVRLIAGLRPTASVIMPDPTSGHAERAGVRHRPHLASLAGLAALALLPGVAYAVVGPVGDKGSAGSASTRPAALSPSGTGSSPTASPSPSPRPGLPETVYEYSAACVGRGFPGAPPYQGAGPHPIYVHNGGVRGPDSWHSEDPAKIQLVVCVKSSEGRVLKKCEYHGIGREGVTQDMVLGRYRLVVREARTAKVIAEMRLDGANRYCRLGLVGGEASPDRRQVSKLSTEQLQEALGQYVEHPDA</sequence>
<gene>
    <name evidence="3" type="ORF">Pflav_018220</name>
</gene>
<dbReference type="AlphaFoldDB" id="A0A6F8XNJ8"/>